<dbReference type="PANTHER" id="PTHR13943:SF77">
    <property type="entry name" value="LRAT DOMAIN-CONTAINING PROTEIN"/>
    <property type="match status" value="1"/>
</dbReference>
<dbReference type="GO" id="GO:0004623">
    <property type="term" value="F:phospholipase A2 activity"/>
    <property type="evidence" value="ECO:0007669"/>
    <property type="project" value="TreeGrafter"/>
</dbReference>
<dbReference type="Pfam" id="PF04970">
    <property type="entry name" value="LRAT"/>
    <property type="match status" value="1"/>
</dbReference>
<feature type="transmembrane region" description="Helical" evidence="5">
    <location>
        <begin position="306"/>
        <end position="327"/>
    </location>
</feature>
<protein>
    <recommendedName>
        <fullName evidence="6">LRAT domain-containing protein</fullName>
    </recommendedName>
</protein>
<dbReference type="GO" id="GO:0008970">
    <property type="term" value="F:phospholipase A1 activity"/>
    <property type="evidence" value="ECO:0007669"/>
    <property type="project" value="TreeGrafter"/>
</dbReference>
<dbReference type="GO" id="GO:0005737">
    <property type="term" value="C:cytoplasm"/>
    <property type="evidence" value="ECO:0007669"/>
    <property type="project" value="TreeGrafter"/>
</dbReference>
<proteinExistence type="inferred from homology"/>
<evidence type="ECO:0000256" key="4">
    <source>
        <dbReference type="ARBA" id="ARBA00023098"/>
    </source>
</evidence>
<dbReference type="OrthoDB" id="421951at2759"/>
<keyword evidence="2" id="KW-0808">Transferase</keyword>
<dbReference type="InterPro" id="IPR051496">
    <property type="entry name" value="H-rev107_PLA/AT"/>
</dbReference>
<feature type="domain" description="LRAT" evidence="6">
    <location>
        <begin position="65"/>
        <end position="178"/>
    </location>
</feature>
<name>A0A9Q1C7R2_HOLLE</name>
<dbReference type="PROSITE" id="PS51934">
    <property type="entry name" value="LRAT"/>
    <property type="match status" value="1"/>
</dbReference>
<comment type="caution">
    <text evidence="7">The sequence shown here is derived from an EMBL/GenBank/DDBJ whole genome shotgun (WGS) entry which is preliminary data.</text>
</comment>
<feature type="transmembrane region" description="Helical" evidence="5">
    <location>
        <begin position="275"/>
        <end position="300"/>
    </location>
</feature>
<sequence>MIRYCVSCKTERREFVFSEDDAGELDPPVLDSTQIQTDRVIIKSVKDVRNNIQVGDHIAWSRSIGSGSGNLRYSHHAIVTEKTDETLGIIHYAGENANDKKKKFTVHRKSLQLSSESDMHYGLLFRINYPKAVLDKNPPSLVLKRAVSKLMERSYKLLWNNCESFATFCKRGIARSLQVSEKICSFLKRVGSALVQMAKSPRVVVWVGEFIGSEGIESAVRLGNKYVTQANVVGGVLYFVAEGILCCVDIYKLYGARHDERITKEQFKKAVVKKVILAAFRGVVGAGSSVVGGMVGAAAGAIAGPIGVGVGLFVGSVVGGVGGVAAFEGSRTIFWSFKNSVNVTSVTELKTGDHIVLPTSTLLHPRCHAIVVFKDERNNRIEIIRNDYHRGVVMEWVDFVEMKRINYGLGESYSAKKVIERASSHIGESRYNIITFNCKTFATKQKMKEELNF</sequence>
<evidence type="ECO:0000259" key="6">
    <source>
        <dbReference type="PROSITE" id="PS51934"/>
    </source>
</evidence>
<accession>A0A9Q1C7R2</accession>
<comment type="similarity">
    <text evidence="1">Belongs to the H-rev107 family.</text>
</comment>
<reference evidence="7" key="1">
    <citation type="submission" date="2021-10" db="EMBL/GenBank/DDBJ databases">
        <title>Tropical sea cucumber genome reveals ecological adaptation and Cuvierian tubules defense mechanism.</title>
        <authorList>
            <person name="Chen T."/>
        </authorList>
    </citation>
    <scope>NUCLEOTIDE SEQUENCE</scope>
    <source>
        <strain evidence="7">Nanhai2018</strain>
        <tissue evidence="7">Muscle</tissue>
    </source>
</reference>
<keyword evidence="5" id="KW-0812">Transmembrane</keyword>
<keyword evidence="3" id="KW-0378">Hydrolase</keyword>
<evidence type="ECO:0000256" key="2">
    <source>
        <dbReference type="ARBA" id="ARBA00022679"/>
    </source>
</evidence>
<dbReference type="Proteomes" id="UP001152320">
    <property type="component" value="Chromosome 6"/>
</dbReference>
<keyword evidence="5" id="KW-1133">Transmembrane helix</keyword>
<evidence type="ECO:0000256" key="1">
    <source>
        <dbReference type="ARBA" id="ARBA00007824"/>
    </source>
</evidence>
<evidence type="ECO:0000256" key="5">
    <source>
        <dbReference type="SAM" id="Phobius"/>
    </source>
</evidence>
<feature type="transmembrane region" description="Helical" evidence="5">
    <location>
        <begin position="232"/>
        <end position="254"/>
    </location>
</feature>
<dbReference type="EMBL" id="JAIZAY010000006">
    <property type="protein sequence ID" value="KAJ8039725.1"/>
    <property type="molecule type" value="Genomic_DNA"/>
</dbReference>
<keyword evidence="5" id="KW-0472">Membrane</keyword>
<dbReference type="GO" id="GO:0016410">
    <property type="term" value="F:N-acyltransferase activity"/>
    <property type="evidence" value="ECO:0007669"/>
    <property type="project" value="TreeGrafter"/>
</dbReference>
<evidence type="ECO:0000256" key="3">
    <source>
        <dbReference type="ARBA" id="ARBA00022801"/>
    </source>
</evidence>
<keyword evidence="4" id="KW-0443">Lipid metabolism</keyword>
<organism evidence="7 8">
    <name type="scientific">Holothuria leucospilota</name>
    <name type="common">Black long sea cucumber</name>
    <name type="synonym">Mertensiothuria leucospilota</name>
    <dbReference type="NCBI Taxonomy" id="206669"/>
    <lineage>
        <taxon>Eukaryota</taxon>
        <taxon>Metazoa</taxon>
        <taxon>Echinodermata</taxon>
        <taxon>Eleutherozoa</taxon>
        <taxon>Echinozoa</taxon>
        <taxon>Holothuroidea</taxon>
        <taxon>Aspidochirotacea</taxon>
        <taxon>Aspidochirotida</taxon>
        <taxon>Holothuriidae</taxon>
        <taxon>Holothuria</taxon>
    </lineage>
</organism>
<evidence type="ECO:0000313" key="8">
    <source>
        <dbReference type="Proteomes" id="UP001152320"/>
    </source>
</evidence>
<dbReference type="InterPro" id="IPR007053">
    <property type="entry name" value="LRAT_dom"/>
</dbReference>
<dbReference type="PANTHER" id="PTHR13943">
    <property type="entry name" value="HRAS-LIKE SUPPRESSOR - RELATED"/>
    <property type="match status" value="1"/>
</dbReference>
<gene>
    <name evidence="7" type="ORF">HOLleu_13820</name>
</gene>
<dbReference type="AlphaFoldDB" id="A0A9Q1C7R2"/>
<evidence type="ECO:0000313" key="7">
    <source>
        <dbReference type="EMBL" id="KAJ8039725.1"/>
    </source>
</evidence>
<keyword evidence="8" id="KW-1185">Reference proteome</keyword>
<dbReference type="Gene3D" id="3.90.1720.10">
    <property type="entry name" value="endopeptidase domain like (from Nostoc punctiforme)"/>
    <property type="match status" value="2"/>
</dbReference>
<dbReference type="GO" id="GO:0070292">
    <property type="term" value="P:N-acylphosphatidylethanolamine metabolic process"/>
    <property type="evidence" value="ECO:0007669"/>
    <property type="project" value="TreeGrafter"/>
</dbReference>